<protein>
    <submittedName>
        <fullName evidence="3">Uncharacterized protein</fullName>
    </submittedName>
</protein>
<evidence type="ECO:0000256" key="1">
    <source>
        <dbReference type="SAM" id="Coils"/>
    </source>
</evidence>
<keyword evidence="4" id="KW-1185">Reference proteome</keyword>
<gene>
    <name evidence="3" type="ORF">WR25_21749</name>
</gene>
<evidence type="ECO:0000256" key="2">
    <source>
        <dbReference type="SAM" id="MobiDB-lite"/>
    </source>
</evidence>
<proteinExistence type="predicted"/>
<evidence type="ECO:0000313" key="3">
    <source>
        <dbReference type="EMBL" id="PAV61075.1"/>
    </source>
</evidence>
<evidence type="ECO:0000313" key="4">
    <source>
        <dbReference type="Proteomes" id="UP000218231"/>
    </source>
</evidence>
<organism evidence="3 4">
    <name type="scientific">Diploscapter pachys</name>
    <dbReference type="NCBI Taxonomy" id="2018661"/>
    <lineage>
        <taxon>Eukaryota</taxon>
        <taxon>Metazoa</taxon>
        <taxon>Ecdysozoa</taxon>
        <taxon>Nematoda</taxon>
        <taxon>Chromadorea</taxon>
        <taxon>Rhabditida</taxon>
        <taxon>Rhabditina</taxon>
        <taxon>Rhabditomorpha</taxon>
        <taxon>Rhabditoidea</taxon>
        <taxon>Rhabditidae</taxon>
        <taxon>Diploscapter</taxon>
    </lineage>
</organism>
<feature type="compositionally biased region" description="Polar residues" evidence="2">
    <location>
        <begin position="1"/>
        <end position="13"/>
    </location>
</feature>
<sequence>MSTPKSTFSSSEKTNFKPPEKVKLRKYVNKLGEKEASTSSSGVSSEALTRLSTSSEQEKNLDLLLAEAADAPLPDDDLGDFLCAEESDDSEDVLISQVIQIQEELEEERKAAKANTSKKFPPNHQSSSRKYDNSTTKKGVPLTMRGQVFRNDTGYSSSRKDKFDKYPKKENFEHKNATAKGETKLGRNDSSWSGRNQYQNRNTSYSNERPLDSWASKNQGYHENSKLSETNEPHKDKFQKAKKEKSLKKADDEVASLTEAEPQGENPWVADIEKYWRRSPIPDDEEEFLVAGEVGMEKVLKRRKEKFERELADMSNALIRFDEEPIISTDDLPETPESIKDFSLTLMDTLPGEEIPNTPQASPVASTSSTTIKNPIKETDPTEKPLPKKLHDNLIKSKELPSIPKKSPSPDYSSGKDTASRTSPPIENLPMIESESDYDEPEDLEDGMYGAEEEMNAEVIEKMAKAKSAASTAVLGYRSSMEENRRKDHDVIEIYRSHFDRPHPPPRPATYQEIVNFVSIYSEKQVNKDSTHTLDKLAILATEYVDKRIKQKRFAPPTPIIVDVNFKYDIPTAVNDSDNTQRPVYIDPYGFSRIYFNMPEDDLSLPTLAMVPIVELVILFLLRGHKPTVLLPDISLNNISYNSSIHQLIDLLKELGFLAIVHRIPGTAEYRQIVAKIVTKDNGFLISSHQFIYPEADAVKEFNRLDFSGGFTAMPLLEPRYDLEDNILKLHYFTGYMAYSEEELENLETQPFTLLKNVNFCKIVQTFKYPYISCDYNYKMQIQSLERLTEFLQFDVPLKYGTMAVLLISYILQHAYTQQFCKQTM</sequence>
<name>A0A2A2JHD7_9BILA</name>
<feature type="compositionally biased region" description="Polar residues" evidence="2">
    <location>
        <begin position="114"/>
        <end position="137"/>
    </location>
</feature>
<feature type="coiled-coil region" evidence="1">
    <location>
        <begin position="297"/>
        <end position="324"/>
    </location>
</feature>
<feature type="compositionally biased region" description="Polar residues" evidence="2">
    <location>
        <begin position="410"/>
        <end position="425"/>
    </location>
</feature>
<feature type="region of interest" description="Disordered" evidence="2">
    <location>
        <begin position="328"/>
        <end position="442"/>
    </location>
</feature>
<dbReference type="AlphaFoldDB" id="A0A2A2JHD7"/>
<accession>A0A2A2JHD7</accession>
<feature type="compositionally biased region" description="Basic and acidic residues" evidence="2">
    <location>
        <begin position="158"/>
        <end position="187"/>
    </location>
</feature>
<reference evidence="3 4" key="1">
    <citation type="journal article" date="2017" name="Curr. Biol.">
        <title>Genome architecture and evolution of a unichromosomal asexual nematode.</title>
        <authorList>
            <person name="Fradin H."/>
            <person name="Zegar C."/>
            <person name="Gutwein M."/>
            <person name="Lucas J."/>
            <person name="Kovtun M."/>
            <person name="Corcoran D."/>
            <person name="Baugh L.R."/>
            <person name="Kiontke K."/>
            <person name="Gunsalus K."/>
            <person name="Fitch D.H."/>
            <person name="Piano F."/>
        </authorList>
    </citation>
    <scope>NUCLEOTIDE SEQUENCE [LARGE SCALE GENOMIC DNA]</scope>
    <source>
        <strain evidence="3">PF1309</strain>
    </source>
</reference>
<feature type="region of interest" description="Disordered" evidence="2">
    <location>
        <begin position="105"/>
        <end position="266"/>
    </location>
</feature>
<comment type="caution">
    <text evidence="3">The sequence shown here is derived from an EMBL/GenBank/DDBJ whole genome shotgun (WGS) entry which is preliminary data.</text>
</comment>
<dbReference type="Proteomes" id="UP000218231">
    <property type="component" value="Unassembled WGS sequence"/>
</dbReference>
<feature type="region of interest" description="Disordered" evidence="2">
    <location>
        <begin position="1"/>
        <end position="21"/>
    </location>
</feature>
<feature type="compositionally biased region" description="Basic and acidic residues" evidence="2">
    <location>
        <begin position="223"/>
        <end position="241"/>
    </location>
</feature>
<feature type="compositionally biased region" description="Polar residues" evidence="2">
    <location>
        <begin position="188"/>
        <end position="207"/>
    </location>
</feature>
<keyword evidence="1" id="KW-0175">Coiled coil</keyword>
<dbReference type="EMBL" id="LIAE01010436">
    <property type="protein sequence ID" value="PAV61075.1"/>
    <property type="molecule type" value="Genomic_DNA"/>
</dbReference>
<feature type="region of interest" description="Disordered" evidence="2">
    <location>
        <begin position="33"/>
        <end position="58"/>
    </location>
</feature>
<feature type="compositionally biased region" description="Polar residues" evidence="2">
    <location>
        <begin position="46"/>
        <end position="55"/>
    </location>
</feature>
<feature type="compositionally biased region" description="Polar residues" evidence="2">
    <location>
        <begin position="357"/>
        <end position="373"/>
    </location>
</feature>
<feature type="compositionally biased region" description="Basic and acidic residues" evidence="2">
    <location>
        <begin position="375"/>
        <end position="399"/>
    </location>
</feature>